<organism evidence="12 13">
    <name type="scientific">Vibrio sagamiensis NBRC 104589</name>
    <dbReference type="NCBI Taxonomy" id="1219064"/>
    <lineage>
        <taxon>Bacteria</taxon>
        <taxon>Pseudomonadati</taxon>
        <taxon>Pseudomonadota</taxon>
        <taxon>Gammaproteobacteria</taxon>
        <taxon>Vibrionales</taxon>
        <taxon>Vibrionaceae</taxon>
        <taxon>Vibrio</taxon>
    </lineage>
</organism>
<keyword evidence="3" id="KW-0472">Membrane</keyword>
<dbReference type="PANTHER" id="PTHR47354">
    <property type="entry name" value="NADH OXIDOREDUCTASE HCR"/>
    <property type="match status" value="1"/>
</dbReference>
<dbReference type="InterPro" id="IPR017938">
    <property type="entry name" value="Riboflavin_synthase-like_b-brl"/>
</dbReference>
<keyword evidence="6" id="KW-0274">FAD</keyword>
<dbReference type="Gene3D" id="2.40.30.10">
    <property type="entry name" value="Translation factors"/>
    <property type="match status" value="1"/>
</dbReference>
<evidence type="ECO:0000256" key="3">
    <source>
        <dbReference type="ARBA" id="ARBA00022692"/>
    </source>
</evidence>
<keyword evidence="7" id="KW-0560">Oxidoreductase</keyword>
<keyword evidence="9" id="KW-0411">Iron-sulfur</keyword>
<evidence type="ECO:0000256" key="5">
    <source>
        <dbReference type="ARBA" id="ARBA00022723"/>
    </source>
</evidence>
<sequence>MKVKVIAEKLETSNAKTIRFSPVDSHVMSFIPGQCCSLQVELEGKLHKRCYSFSSIPRANGTFDITVKKVNGGMVSKHLVETNLVGQEFEVSQAFGEFNEEKLTSAKSIVFLAAGSGITPIYSMLKSLNANSTVSVTLLYYNRSRNDVIFYDQLKAFGRDQENVTVHLFSSEFPTCDMYHDKISPMSIKRLCPDIATSSVSICGPSGFMDSAQRFVSRLGVNESCIHREFFTNLVLEDKSTTKDAQDEKVEVQFLCAKKSVRASKGALLLDVIKDNNIALRSECCIGSCGVCKIKLKKGSVKMNHIGGLNPVDENNNYILACCSKLTGNLTVDLDESSGFTKGGVES</sequence>
<dbReference type="PROSITE" id="PS51085">
    <property type="entry name" value="2FE2S_FER_2"/>
    <property type="match status" value="1"/>
</dbReference>
<accession>A0A511QG15</accession>
<evidence type="ECO:0000256" key="8">
    <source>
        <dbReference type="ARBA" id="ARBA00023004"/>
    </source>
</evidence>
<protein>
    <submittedName>
        <fullName evidence="12">Hybrid-cluster NAD(P)-dependent oxidoreductase</fullName>
    </submittedName>
</protein>
<evidence type="ECO:0000259" key="11">
    <source>
        <dbReference type="PROSITE" id="PS51384"/>
    </source>
</evidence>
<dbReference type="EMBL" id="BJXJ01000021">
    <property type="protein sequence ID" value="GEM76249.1"/>
    <property type="molecule type" value="Genomic_DNA"/>
</dbReference>
<evidence type="ECO:0000313" key="13">
    <source>
        <dbReference type="Proteomes" id="UP000321922"/>
    </source>
</evidence>
<dbReference type="InterPro" id="IPR001041">
    <property type="entry name" value="2Fe-2S_ferredoxin-type"/>
</dbReference>
<dbReference type="InterPro" id="IPR001433">
    <property type="entry name" value="OxRdtase_FAD/NAD-bd"/>
</dbReference>
<dbReference type="InterPro" id="IPR012675">
    <property type="entry name" value="Beta-grasp_dom_sf"/>
</dbReference>
<evidence type="ECO:0000256" key="7">
    <source>
        <dbReference type="ARBA" id="ARBA00023002"/>
    </source>
</evidence>
<evidence type="ECO:0000259" key="10">
    <source>
        <dbReference type="PROSITE" id="PS51085"/>
    </source>
</evidence>
<name>A0A511QG15_9VIBR</name>
<comment type="cofactor">
    <cofactor evidence="1">
        <name>FAD</name>
        <dbReference type="ChEBI" id="CHEBI:57692"/>
    </cofactor>
</comment>
<dbReference type="GO" id="GO:0046872">
    <property type="term" value="F:metal ion binding"/>
    <property type="evidence" value="ECO:0007669"/>
    <property type="project" value="UniProtKB-KW"/>
</dbReference>
<dbReference type="Gene3D" id="3.10.20.30">
    <property type="match status" value="1"/>
</dbReference>
<dbReference type="PRINTS" id="PR00410">
    <property type="entry name" value="PHEHYDRXLASE"/>
</dbReference>
<proteinExistence type="predicted"/>
<dbReference type="GO" id="GO:0051537">
    <property type="term" value="F:2 iron, 2 sulfur cluster binding"/>
    <property type="evidence" value="ECO:0007669"/>
    <property type="project" value="UniProtKB-KW"/>
</dbReference>
<reference evidence="12 13" key="1">
    <citation type="submission" date="2019-07" db="EMBL/GenBank/DDBJ databases">
        <title>Whole genome shotgun sequence of Vibrio sagamiensis NBRC 104589.</title>
        <authorList>
            <person name="Hosoyama A."/>
            <person name="Uohara A."/>
            <person name="Ohji S."/>
            <person name="Ichikawa N."/>
        </authorList>
    </citation>
    <scope>NUCLEOTIDE SEQUENCE [LARGE SCALE GENOMIC DNA]</scope>
    <source>
        <strain evidence="12 13">NBRC 104589</strain>
    </source>
</reference>
<evidence type="ECO:0000256" key="1">
    <source>
        <dbReference type="ARBA" id="ARBA00001974"/>
    </source>
</evidence>
<dbReference type="InterPro" id="IPR017927">
    <property type="entry name" value="FAD-bd_FR_type"/>
</dbReference>
<dbReference type="Pfam" id="PF00111">
    <property type="entry name" value="Fer2"/>
    <property type="match status" value="1"/>
</dbReference>
<keyword evidence="2" id="KW-0285">Flavoprotein</keyword>
<dbReference type="Proteomes" id="UP000321922">
    <property type="component" value="Unassembled WGS sequence"/>
</dbReference>
<evidence type="ECO:0000256" key="9">
    <source>
        <dbReference type="ARBA" id="ARBA00023014"/>
    </source>
</evidence>
<dbReference type="SUPFAM" id="SSF52343">
    <property type="entry name" value="Ferredoxin reductase-like, C-terminal NADP-linked domain"/>
    <property type="match status" value="1"/>
</dbReference>
<dbReference type="PROSITE" id="PS51384">
    <property type="entry name" value="FAD_FR"/>
    <property type="match status" value="1"/>
</dbReference>
<keyword evidence="5" id="KW-0479">Metal-binding</keyword>
<dbReference type="AlphaFoldDB" id="A0A511QG15"/>
<dbReference type="GO" id="GO:0050660">
    <property type="term" value="F:flavin adenine dinucleotide binding"/>
    <property type="evidence" value="ECO:0007669"/>
    <property type="project" value="TreeGrafter"/>
</dbReference>
<dbReference type="InterPro" id="IPR039261">
    <property type="entry name" value="FNR_nucleotide-bd"/>
</dbReference>
<keyword evidence="8" id="KW-0408">Iron</keyword>
<evidence type="ECO:0000256" key="2">
    <source>
        <dbReference type="ARBA" id="ARBA00022630"/>
    </source>
</evidence>
<gene>
    <name evidence="12" type="ORF">VSA01S_23610</name>
</gene>
<dbReference type="InterPro" id="IPR050415">
    <property type="entry name" value="MRET"/>
</dbReference>
<dbReference type="InterPro" id="IPR008333">
    <property type="entry name" value="Cbr1-like_FAD-bd_dom"/>
</dbReference>
<feature type="domain" description="FAD-binding FR-type" evidence="11">
    <location>
        <begin position="1"/>
        <end position="101"/>
    </location>
</feature>
<dbReference type="Pfam" id="PF00970">
    <property type="entry name" value="FAD_binding_6"/>
    <property type="match status" value="1"/>
</dbReference>
<dbReference type="SUPFAM" id="SSF63380">
    <property type="entry name" value="Riboflavin synthase domain-like"/>
    <property type="match status" value="1"/>
</dbReference>
<keyword evidence="4" id="KW-0001">2Fe-2S</keyword>
<evidence type="ECO:0000256" key="6">
    <source>
        <dbReference type="ARBA" id="ARBA00022827"/>
    </source>
</evidence>
<dbReference type="RefSeq" id="WP_039980712.1">
    <property type="nucleotide sequence ID" value="NZ_BAOJ01000039.1"/>
</dbReference>
<dbReference type="CDD" id="cd00207">
    <property type="entry name" value="fer2"/>
    <property type="match status" value="1"/>
</dbReference>
<evidence type="ECO:0000256" key="4">
    <source>
        <dbReference type="ARBA" id="ARBA00022714"/>
    </source>
</evidence>
<dbReference type="Gene3D" id="3.40.50.80">
    <property type="entry name" value="Nucleotide-binding domain of ferredoxin-NADP reductase (FNR) module"/>
    <property type="match status" value="1"/>
</dbReference>
<comment type="caution">
    <text evidence="12">The sequence shown here is derived from an EMBL/GenBank/DDBJ whole genome shotgun (WGS) entry which is preliminary data.</text>
</comment>
<dbReference type="GO" id="GO:0016491">
    <property type="term" value="F:oxidoreductase activity"/>
    <property type="evidence" value="ECO:0007669"/>
    <property type="project" value="UniProtKB-KW"/>
</dbReference>
<keyword evidence="3" id="KW-0812">Transmembrane</keyword>
<dbReference type="PANTHER" id="PTHR47354:SF8">
    <property type="entry name" value="1,2-PHENYLACETYL-COA EPOXIDASE, SUBUNIT E"/>
    <property type="match status" value="1"/>
</dbReference>
<dbReference type="InterPro" id="IPR036010">
    <property type="entry name" value="2Fe-2S_ferredoxin-like_sf"/>
</dbReference>
<keyword evidence="13" id="KW-1185">Reference proteome</keyword>
<feature type="domain" description="2Fe-2S ferredoxin-type" evidence="10">
    <location>
        <begin position="250"/>
        <end position="338"/>
    </location>
</feature>
<evidence type="ECO:0000313" key="12">
    <source>
        <dbReference type="EMBL" id="GEM76249.1"/>
    </source>
</evidence>
<dbReference type="SUPFAM" id="SSF54292">
    <property type="entry name" value="2Fe-2S ferredoxin-like"/>
    <property type="match status" value="1"/>
</dbReference>
<dbReference type="Pfam" id="PF00175">
    <property type="entry name" value="NAD_binding_1"/>
    <property type="match status" value="1"/>
</dbReference>